<keyword evidence="1" id="KW-0812">Transmembrane</keyword>
<feature type="transmembrane region" description="Helical" evidence="1">
    <location>
        <begin position="217"/>
        <end position="237"/>
    </location>
</feature>
<accession>A0A369WA02</accession>
<evidence type="ECO:0000256" key="1">
    <source>
        <dbReference type="SAM" id="Phobius"/>
    </source>
</evidence>
<comment type="caution">
    <text evidence="2">The sequence shown here is derived from an EMBL/GenBank/DDBJ whole genome shotgun (WGS) entry which is preliminary data.</text>
</comment>
<feature type="transmembrane region" description="Helical" evidence="1">
    <location>
        <begin position="367"/>
        <end position="389"/>
    </location>
</feature>
<organism evidence="2 3">
    <name type="scientific">Pelagibacterium lacus</name>
    <dbReference type="NCBI Taxonomy" id="2282655"/>
    <lineage>
        <taxon>Bacteria</taxon>
        <taxon>Pseudomonadati</taxon>
        <taxon>Pseudomonadota</taxon>
        <taxon>Alphaproteobacteria</taxon>
        <taxon>Hyphomicrobiales</taxon>
        <taxon>Devosiaceae</taxon>
        <taxon>Pelagibacterium</taxon>
    </lineage>
</organism>
<feature type="transmembrane region" description="Helical" evidence="1">
    <location>
        <begin position="178"/>
        <end position="197"/>
    </location>
</feature>
<dbReference type="Proteomes" id="UP000253759">
    <property type="component" value="Unassembled WGS sequence"/>
</dbReference>
<reference evidence="3" key="1">
    <citation type="submission" date="2018-07" db="EMBL/GenBank/DDBJ databases">
        <authorList>
            <person name="Liu B.-T."/>
            <person name="Du Z."/>
        </authorList>
    </citation>
    <scope>NUCLEOTIDE SEQUENCE [LARGE SCALE GENOMIC DNA]</scope>
    <source>
        <strain evidence="3">XYN52</strain>
    </source>
</reference>
<feature type="transmembrane region" description="Helical" evidence="1">
    <location>
        <begin position="117"/>
        <end position="136"/>
    </location>
</feature>
<evidence type="ECO:0000313" key="2">
    <source>
        <dbReference type="EMBL" id="RDE10102.1"/>
    </source>
</evidence>
<dbReference type="EMBL" id="QQNH01000003">
    <property type="protein sequence ID" value="RDE10102.1"/>
    <property type="molecule type" value="Genomic_DNA"/>
</dbReference>
<sequence length="397" mass="41658">MASGGIPRGVAQTGPAILSYGFRPFFLAAGLWAIAAMALWIAALTYGLAIGGSLGAVHWHAHEMVFGYTSAVLAGFMLTAIPNWTGRLPVSGPPLLVLVLIWLAGRLVFLVPDLLGAGVSLIVEAAFLPALALIALREIVAGRNWKNLKILGAILALAGADIWFHVHLAGGGVPAAPLRLAIGAWVVLIMLVGGRIIPSFTRNWLARQGSKNLPAAFGRLDQAAILMAAIGLLAWTVWPEGPVTAVLCAAAALIHAVRLVRWRGYACLAEPIVAVLHVAYLMLVAGLALVAASAMGWLGYEAAIHLMLIGAIGGMTLAVMSRAALGHTGRPIRASRLTVLAYILVFAAAIARPLVDLAPQHHMTMLAASGILWVLAFSAFTWVYAPVLLSPRVRASN</sequence>
<proteinExistence type="predicted"/>
<feature type="transmembrane region" description="Helical" evidence="1">
    <location>
        <begin position="272"/>
        <end position="298"/>
    </location>
</feature>
<feature type="transmembrane region" description="Helical" evidence="1">
    <location>
        <begin position="61"/>
        <end position="81"/>
    </location>
</feature>
<keyword evidence="1" id="KW-1133">Transmembrane helix</keyword>
<feature type="transmembrane region" description="Helical" evidence="1">
    <location>
        <begin position="243"/>
        <end position="260"/>
    </location>
</feature>
<feature type="transmembrane region" description="Helical" evidence="1">
    <location>
        <begin position="93"/>
        <end position="111"/>
    </location>
</feature>
<dbReference type="AlphaFoldDB" id="A0A369WA02"/>
<feature type="transmembrane region" description="Helical" evidence="1">
    <location>
        <begin position="337"/>
        <end position="355"/>
    </location>
</feature>
<dbReference type="OrthoDB" id="9770040at2"/>
<feature type="transmembrane region" description="Helical" evidence="1">
    <location>
        <begin position="148"/>
        <end position="166"/>
    </location>
</feature>
<name>A0A369WA02_9HYPH</name>
<dbReference type="RefSeq" id="WP_114644871.1">
    <property type="nucleotide sequence ID" value="NZ_QQNH01000003.1"/>
</dbReference>
<keyword evidence="3" id="KW-1185">Reference proteome</keyword>
<dbReference type="Pfam" id="PF05940">
    <property type="entry name" value="NnrS"/>
    <property type="match status" value="1"/>
</dbReference>
<gene>
    <name evidence="2" type="ORF">DVH29_03735</name>
</gene>
<keyword evidence="1" id="KW-0472">Membrane</keyword>
<feature type="transmembrane region" description="Helical" evidence="1">
    <location>
        <begin position="25"/>
        <end position="49"/>
    </location>
</feature>
<dbReference type="InterPro" id="IPR010266">
    <property type="entry name" value="NnrS"/>
</dbReference>
<feature type="transmembrane region" description="Helical" evidence="1">
    <location>
        <begin position="304"/>
        <end position="325"/>
    </location>
</feature>
<protein>
    <submittedName>
        <fullName evidence="2">Short-chain dehydrogenase</fullName>
    </submittedName>
</protein>
<evidence type="ECO:0000313" key="3">
    <source>
        <dbReference type="Proteomes" id="UP000253759"/>
    </source>
</evidence>